<organism evidence="1 2">
    <name type="scientific">Photobacterium toruni</name>
    <dbReference type="NCBI Taxonomy" id="1935446"/>
    <lineage>
        <taxon>Bacteria</taxon>
        <taxon>Pseudomonadati</taxon>
        <taxon>Pseudomonadota</taxon>
        <taxon>Gammaproteobacteria</taxon>
        <taxon>Vibrionales</taxon>
        <taxon>Vibrionaceae</taxon>
        <taxon>Photobacterium</taxon>
    </lineage>
</organism>
<evidence type="ECO:0000313" key="1">
    <source>
        <dbReference type="EMBL" id="MEC6833032.1"/>
    </source>
</evidence>
<dbReference type="EMBL" id="JAYXUG010000013">
    <property type="protein sequence ID" value="MEC6833032.1"/>
    <property type="molecule type" value="Genomic_DNA"/>
</dbReference>
<name>A0ABU6L8X9_9GAMM</name>
<dbReference type="RefSeq" id="WP_327775332.1">
    <property type="nucleotide sequence ID" value="NZ_JAYXUG010000013.1"/>
</dbReference>
<reference evidence="1 2" key="1">
    <citation type="submission" date="2024-01" db="EMBL/GenBank/DDBJ databases">
        <title>Active colonisers of the gastrointestinal tract of Atlantic salmon farmed in a warm water region.</title>
        <authorList>
            <person name="Bowman J.P."/>
        </authorList>
    </citation>
    <scope>NUCLEOTIDE SEQUENCE [LARGE SCALE GENOMIC DNA]</scope>
    <source>
        <strain evidence="1 2">S3MW1</strain>
    </source>
</reference>
<evidence type="ECO:0000313" key="2">
    <source>
        <dbReference type="Proteomes" id="UP001306119"/>
    </source>
</evidence>
<proteinExistence type="predicted"/>
<accession>A0ABU6L8X9</accession>
<gene>
    <name evidence="1" type="ORF">VXS06_14790</name>
</gene>
<protein>
    <submittedName>
        <fullName evidence="1">Uncharacterized protein</fullName>
    </submittedName>
</protein>
<sequence length="195" mass="22637">MIDTDISKLHFTTQAKKILISLLQDPSKYISYSPAKLWGGYGRDPLIGAWIVKDTHFGIEKIEKIHGRSILSLVESKIITLADSENSDNKIKFYKLSDFAVENIRTIRQRVMFDDRSVLRKKLNELAAMYQLEVIYCSSRGYFEFKRLDGVPIKQPYLISANSKGEPIYKFCDLSWPEWDELLYSASQQIYKITH</sequence>
<keyword evidence="2" id="KW-1185">Reference proteome</keyword>
<comment type="caution">
    <text evidence="1">The sequence shown here is derived from an EMBL/GenBank/DDBJ whole genome shotgun (WGS) entry which is preliminary data.</text>
</comment>
<dbReference type="Proteomes" id="UP001306119">
    <property type="component" value="Unassembled WGS sequence"/>
</dbReference>